<evidence type="ECO:0000313" key="12">
    <source>
        <dbReference type="Proteomes" id="UP000662904"/>
    </source>
</evidence>
<dbReference type="EMBL" id="CP059066">
    <property type="protein sequence ID" value="QSQ10115.1"/>
    <property type="molecule type" value="Genomic_DNA"/>
</dbReference>
<dbReference type="PROSITE" id="PS01330">
    <property type="entry name" value="PABS_1"/>
    <property type="match status" value="1"/>
</dbReference>
<proteinExistence type="inferred from homology"/>
<evidence type="ECO:0000256" key="4">
    <source>
        <dbReference type="ARBA" id="ARBA00023066"/>
    </source>
</evidence>
<comment type="function">
    <text evidence="6">Catalyzes the irreversible transfer of a propylamine group from the amino donor S-adenosylmethioninamine (decarboxy-AdoMet) to putrescine (1,4-diaminobutane) to yield spermidine.</text>
</comment>
<keyword evidence="4 6" id="KW-0745">Spermidine biosynthesis</keyword>
<evidence type="ECO:0000256" key="7">
    <source>
        <dbReference type="PROSITE-ProRule" id="PRU00354"/>
    </source>
</evidence>
<dbReference type="KEGG" id="kme:H0A61_02507"/>
<dbReference type="NCBIfam" id="TIGR00417">
    <property type="entry name" value="speE"/>
    <property type="match status" value="1"/>
</dbReference>
<feature type="binding site" evidence="6">
    <location>
        <position position="32"/>
    </location>
    <ligand>
        <name>S-methyl-5'-thioadenosine</name>
        <dbReference type="ChEBI" id="CHEBI:17509"/>
    </ligand>
</feature>
<dbReference type="GO" id="GO:0005829">
    <property type="term" value="C:cytosol"/>
    <property type="evidence" value="ECO:0007669"/>
    <property type="project" value="TreeGrafter"/>
</dbReference>
<dbReference type="InterPro" id="IPR001045">
    <property type="entry name" value="Spermi_synthase"/>
</dbReference>
<evidence type="ECO:0000256" key="1">
    <source>
        <dbReference type="ARBA" id="ARBA00007867"/>
    </source>
</evidence>
<keyword evidence="3 6" id="KW-0808">Transferase</keyword>
<dbReference type="PANTHER" id="PTHR11558:SF11">
    <property type="entry name" value="SPERMIDINE SYNTHASE"/>
    <property type="match status" value="1"/>
</dbReference>
<evidence type="ECO:0000313" key="11">
    <source>
        <dbReference type="EMBL" id="QSQ10115.1"/>
    </source>
</evidence>
<reference evidence="11" key="1">
    <citation type="submission" date="2020-07" db="EMBL/GenBank/DDBJ databases">
        <title>Koleobacter methoxysyntrophicus gen. nov., sp. nov., a novel anaerobic bacterium isolated from deep subsurface oil field and proposal of Koleobacterales ord. nov. in the phylum Firmicutes.</title>
        <authorList>
            <person name="Sakamoto S."/>
            <person name="Tamaki H."/>
        </authorList>
    </citation>
    <scope>NUCLEOTIDE SEQUENCE</scope>
    <source>
        <strain evidence="11">NRmbB1</strain>
    </source>
</reference>
<dbReference type="Gene3D" id="2.30.140.10">
    <property type="entry name" value="Spermidine synthase, tetramerisation domain"/>
    <property type="match status" value="1"/>
</dbReference>
<keyword evidence="5 6" id="KW-0620">Polyamine biosynthesis</keyword>
<dbReference type="Pfam" id="PF17284">
    <property type="entry name" value="Spermine_synt_N"/>
    <property type="match status" value="1"/>
</dbReference>
<evidence type="ECO:0000256" key="5">
    <source>
        <dbReference type="ARBA" id="ARBA00023115"/>
    </source>
</evidence>
<gene>
    <name evidence="11" type="primary">speE_1</name>
    <name evidence="6" type="synonym">speE</name>
    <name evidence="11" type="ORF">H0A61_02507</name>
</gene>
<comment type="similarity">
    <text evidence="1 6 8">Belongs to the spermidine/spermine synthase family.</text>
</comment>
<dbReference type="InterPro" id="IPR035246">
    <property type="entry name" value="Spermidine_synt_N"/>
</dbReference>
<feature type="active site" description="Proton acceptor" evidence="6 7">
    <location>
        <position position="157"/>
    </location>
</feature>
<feature type="binding site" evidence="6">
    <location>
        <position position="63"/>
    </location>
    <ligand>
        <name>spermidine</name>
        <dbReference type="ChEBI" id="CHEBI:57834"/>
    </ligand>
</feature>
<feature type="binding site" evidence="6">
    <location>
        <position position="107"/>
    </location>
    <ligand>
        <name>S-methyl-5'-thioadenosine</name>
        <dbReference type="ChEBI" id="CHEBI:17509"/>
    </ligand>
</feature>
<dbReference type="Gene3D" id="3.40.50.150">
    <property type="entry name" value="Vaccinia Virus protein VP39"/>
    <property type="match status" value="1"/>
</dbReference>
<dbReference type="GO" id="GO:0008295">
    <property type="term" value="P:spermidine biosynthetic process"/>
    <property type="evidence" value="ECO:0007669"/>
    <property type="project" value="UniProtKB-UniRule"/>
</dbReference>
<evidence type="ECO:0000259" key="10">
    <source>
        <dbReference type="PROSITE" id="PS51006"/>
    </source>
</evidence>
<evidence type="ECO:0000256" key="2">
    <source>
        <dbReference type="ARBA" id="ARBA00022490"/>
    </source>
</evidence>
<dbReference type="EC" id="2.5.1.16" evidence="6"/>
<comment type="catalytic activity">
    <reaction evidence="6 9">
        <text>S-adenosyl 3-(methylsulfanyl)propylamine + putrescine = S-methyl-5'-thioadenosine + spermidine + H(+)</text>
        <dbReference type="Rhea" id="RHEA:12721"/>
        <dbReference type="ChEBI" id="CHEBI:15378"/>
        <dbReference type="ChEBI" id="CHEBI:17509"/>
        <dbReference type="ChEBI" id="CHEBI:57443"/>
        <dbReference type="ChEBI" id="CHEBI:57834"/>
        <dbReference type="ChEBI" id="CHEBI:326268"/>
        <dbReference type="EC" id="2.5.1.16"/>
    </reaction>
</comment>
<dbReference type="HAMAP" id="MF_00198">
    <property type="entry name" value="Spermidine_synth"/>
    <property type="match status" value="1"/>
</dbReference>
<dbReference type="NCBIfam" id="NF002010">
    <property type="entry name" value="PRK00811.1"/>
    <property type="match status" value="1"/>
</dbReference>
<keyword evidence="2" id="KW-0963">Cytoplasm</keyword>
<feature type="binding site" evidence="6">
    <location>
        <begin position="157"/>
        <end position="160"/>
    </location>
    <ligand>
        <name>spermidine</name>
        <dbReference type="ChEBI" id="CHEBI:57834"/>
    </ligand>
</feature>
<evidence type="ECO:0000256" key="3">
    <source>
        <dbReference type="ARBA" id="ARBA00022679"/>
    </source>
</evidence>
<feature type="binding site" evidence="6">
    <location>
        <position position="87"/>
    </location>
    <ligand>
        <name>spermidine</name>
        <dbReference type="ChEBI" id="CHEBI:57834"/>
    </ligand>
</feature>
<dbReference type="SUPFAM" id="SSF53335">
    <property type="entry name" value="S-adenosyl-L-methionine-dependent methyltransferases"/>
    <property type="match status" value="1"/>
</dbReference>
<comment type="pathway">
    <text evidence="6">Amine and polyamine biosynthesis; spermidine biosynthesis; spermidine from putrescine: step 1/1.</text>
</comment>
<dbReference type="Pfam" id="PF01564">
    <property type="entry name" value="Spermine_synth"/>
    <property type="match status" value="1"/>
</dbReference>
<dbReference type="UniPathway" id="UPA00248">
    <property type="reaction ID" value="UER00314"/>
</dbReference>
<organism evidence="11 12">
    <name type="scientific">Koleobacter methoxysyntrophicus</name>
    <dbReference type="NCBI Taxonomy" id="2751313"/>
    <lineage>
        <taxon>Bacteria</taxon>
        <taxon>Bacillati</taxon>
        <taxon>Bacillota</taxon>
        <taxon>Clostridia</taxon>
        <taxon>Koleobacterales</taxon>
        <taxon>Koleobacteraceae</taxon>
        <taxon>Koleobacter</taxon>
    </lineage>
</organism>
<comment type="subunit">
    <text evidence="6">Homodimer or homotetramer.</text>
</comment>
<dbReference type="PROSITE" id="PS51006">
    <property type="entry name" value="PABS_2"/>
    <property type="match status" value="1"/>
</dbReference>
<dbReference type="PANTHER" id="PTHR11558">
    <property type="entry name" value="SPERMIDINE/SPERMINE SYNTHASE"/>
    <property type="match status" value="1"/>
</dbReference>
<dbReference type="InterPro" id="IPR030373">
    <property type="entry name" value="PABS_CS"/>
</dbReference>
<dbReference type="InterPro" id="IPR029063">
    <property type="entry name" value="SAM-dependent_MTases_sf"/>
</dbReference>
<evidence type="ECO:0000256" key="9">
    <source>
        <dbReference type="RuleBase" id="RU003837"/>
    </source>
</evidence>
<evidence type="ECO:0000256" key="6">
    <source>
        <dbReference type="HAMAP-Rule" id="MF_00198"/>
    </source>
</evidence>
<protein>
    <recommendedName>
        <fullName evidence="6">Polyamine aminopropyltransferase</fullName>
    </recommendedName>
    <alternativeName>
        <fullName evidence="6">Putrescine aminopropyltransferase</fullName>
        <shortName evidence="6">PAPT</shortName>
    </alternativeName>
    <alternativeName>
        <fullName evidence="6">Spermidine synthase</fullName>
        <shortName evidence="6">SPDS</shortName>
        <shortName evidence="6">SPDSY</shortName>
        <ecNumber evidence="6">2.5.1.16</ecNumber>
    </alternativeName>
</protein>
<dbReference type="FunFam" id="3.40.50.150:FF:000056">
    <property type="entry name" value="Polyamine aminopropyltransferase"/>
    <property type="match status" value="1"/>
</dbReference>
<dbReference type="CDD" id="cd02440">
    <property type="entry name" value="AdoMet_MTases"/>
    <property type="match status" value="1"/>
</dbReference>
<feature type="binding site" evidence="6">
    <location>
        <begin position="138"/>
        <end position="139"/>
    </location>
    <ligand>
        <name>S-methyl-5'-thioadenosine</name>
        <dbReference type="ChEBI" id="CHEBI:17509"/>
    </ligand>
</feature>
<accession>A0A8A0RNY8</accession>
<name>A0A8A0RNY8_9FIRM</name>
<dbReference type="InterPro" id="IPR030374">
    <property type="entry name" value="PABS"/>
</dbReference>
<evidence type="ECO:0000256" key="8">
    <source>
        <dbReference type="RuleBase" id="RU003836"/>
    </source>
</evidence>
<feature type="binding site" evidence="6">
    <location>
        <position position="164"/>
    </location>
    <ligand>
        <name>S-methyl-5'-thioadenosine</name>
        <dbReference type="ChEBI" id="CHEBI:17509"/>
    </ligand>
</feature>
<feature type="domain" description="PABS" evidence="10">
    <location>
        <begin position="3"/>
        <end position="237"/>
    </location>
</feature>
<dbReference type="Proteomes" id="UP000662904">
    <property type="component" value="Chromosome"/>
</dbReference>
<sequence>MLDLWFTEKQTKNVNFTCRIARTLHTETSKFQNIAVLETEEFGKMLVLDGTVQTTVEDEFIYHEMITHIPLYTHPNPKMVLVIGGGDGGTIREILKHPSVELVVLVEIDERVVEVSKMFLPEISSALNDKRVRVNINDGIEYVKNLESNNYDVIIVDSTDPVGPAEGLFTLDFYKHVFKSLTDDGILIAQTESPFFNRSLIKRVYKNISTIFPIAKLFLANIPTYPSGLWSFTIGSKKYDPVSTNLQDKYDIDCKYYTKELHRSCFVLPKFVQELLK</sequence>
<dbReference type="GO" id="GO:0004766">
    <property type="term" value="F:spermidine synthase activity"/>
    <property type="evidence" value="ECO:0007669"/>
    <property type="project" value="UniProtKB-UniRule"/>
</dbReference>
<keyword evidence="12" id="KW-1185">Reference proteome</keyword>
<dbReference type="InterPro" id="IPR037163">
    <property type="entry name" value="Spermidine_synt_N_sf"/>
</dbReference>
<dbReference type="AlphaFoldDB" id="A0A8A0RNY8"/>